<comment type="caution">
    <text evidence="2">The sequence shown here is derived from an EMBL/GenBank/DDBJ whole genome shotgun (WGS) entry which is preliminary data.</text>
</comment>
<reference evidence="2" key="2">
    <citation type="journal article" date="2020" name="Nat. Commun.">
        <title>Large-scale genome sequencing of mycorrhizal fungi provides insights into the early evolution of symbiotic traits.</title>
        <authorList>
            <person name="Miyauchi S."/>
            <person name="Kiss E."/>
            <person name="Kuo A."/>
            <person name="Drula E."/>
            <person name="Kohler A."/>
            <person name="Sanchez-Garcia M."/>
            <person name="Morin E."/>
            <person name="Andreopoulos B."/>
            <person name="Barry K.W."/>
            <person name="Bonito G."/>
            <person name="Buee M."/>
            <person name="Carver A."/>
            <person name="Chen C."/>
            <person name="Cichocki N."/>
            <person name="Clum A."/>
            <person name="Culley D."/>
            <person name="Crous P.W."/>
            <person name="Fauchery L."/>
            <person name="Girlanda M."/>
            <person name="Hayes R.D."/>
            <person name="Keri Z."/>
            <person name="LaButti K."/>
            <person name="Lipzen A."/>
            <person name="Lombard V."/>
            <person name="Magnuson J."/>
            <person name="Maillard F."/>
            <person name="Murat C."/>
            <person name="Nolan M."/>
            <person name="Ohm R.A."/>
            <person name="Pangilinan J."/>
            <person name="Pereira M.F."/>
            <person name="Perotto S."/>
            <person name="Peter M."/>
            <person name="Pfister S."/>
            <person name="Riley R."/>
            <person name="Sitrit Y."/>
            <person name="Stielow J.B."/>
            <person name="Szollosi G."/>
            <person name="Zifcakova L."/>
            <person name="Stursova M."/>
            <person name="Spatafora J.W."/>
            <person name="Tedersoo L."/>
            <person name="Vaario L.M."/>
            <person name="Yamada A."/>
            <person name="Yan M."/>
            <person name="Wang P."/>
            <person name="Xu J."/>
            <person name="Bruns T."/>
            <person name="Baldrian P."/>
            <person name="Vilgalys R."/>
            <person name="Dunand C."/>
            <person name="Henrissat B."/>
            <person name="Grigoriev I.V."/>
            <person name="Hibbett D."/>
            <person name="Nagy L.G."/>
            <person name="Martin F.M."/>
        </authorList>
    </citation>
    <scope>NUCLEOTIDE SEQUENCE</scope>
    <source>
        <strain evidence="2">Prilba</strain>
    </source>
</reference>
<sequence>MFHDDFYPPSKDYMSQPLYVRQPCSLQIIQLVECSPPPQQQNKYSPSRLSSSDSYSSDEHDDSSAYDSSSSSLSAGSSYCSSAEDSAPPVPPSFDNRDPSLDDTYHTRQRRVSLWRDAVYSKNVASSAPPRPASPSPKRKTPDGDLAGGDLVVSSSFPTPSHTPRKSTRSTPSAHSCPACDEDFSSPLSLRQHASPSRNANEACRIAVEYGFE</sequence>
<evidence type="ECO:0008006" key="4">
    <source>
        <dbReference type="Google" id="ProtNLM"/>
    </source>
</evidence>
<dbReference type="Proteomes" id="UP000759537">
    <property type="component" value="Unassembled WGS sequence"/>
</dbReference>
<feature type="region of interest" description="Disordered" evidence="1">
    <location>
        <begin position="36"/>
        <end position="105"/>
    </location>
</feature>
<dbReference type="AlphaFoldDB" id="A0A9P5MVF6"/>
<protein>
    <recommendedName>
        <fullName evidence="4">C2H2-type domain-containing protein</fullName>
    </recommendedName>
</protein>
<feature type="compositionally biased region" description="Polar residues" evidence="1">
    <location>
        <begin position="186"/>
        <end position="200"/>
    </location>
</feature>
<feature type="compositionally biased region" description="Basic and acidic residues" evidence="1">
    <location>
        <begin position="95"/>
        <end position="105"/>
    </location>
</feature>
<keyword evidence="3" id="KW-1185">Reference proteome</keyword>
<name>A0A9P5MVF6_9AGAM</name>
<feature type="compositionally biased region" description="Polar residues" evidence="1">
    <location>
        <begin position="153"/>
        <end position="162"/>
    </location>
</feature>
<feature type="compositionally biased region" description="Low complexity" evidence="1">
    <location>
        <begin position="44"/>
        <end position="55"/>
    </location>
</feature>
<proteinExistence type="predicted"/>
<organism evidence="2 3">
    <name type="scientific">Russula ochroleuca</name>
    <dbReference type="NCBI Taxonomy" id="152965"/>
    <lineage>
        <taxon>Eukaryota</taxon>
        <taxon>Fungi</taxon>
        <taxon>Dikarya</taxon>
        <taxon>Basidiomycota</taxon>
        <taxon>Agaricomycotina</taxon>
        <taxon>Agaricomycetes</taxon>
        <taxon>Russulales</taxon>
        <taxon>Russulaceae</taxon>
        <taxon>Russula</taxon>
    </lineage>
</organism>
<dbReference type="OrthoDB" id="3256870at2759"/>
<evidence type="ECO:0000313" key="3">
    <source>
        <dbReference type="Proteomes" id="UP000759537"/>
    </source>
</evidence>
<dbReference type="EMBL" id="WHVB01000009">
    <property type="protein sequence ID" value="KAF8479620.1"/>
    <property type="molecule type" value="Genomic_DNA"/>
</dbReference>
<reference evidence="2" key="1">
    <citation type="submission" date="2019-10" db="EMBL/GenBank/DDBJ databases">
        <authorList>
            <consortium name="DOE Joint Genome Institute"/>
            <person name="Kuo A."/>
            <person name="Miyauchi S."/>
            <person name="Kiss E."/>
            <person name="Drula E."/>
            <person name="Kohler A."/>
            <person name="Sanchez-Garcia M."/>
            <person name="Andreopoulos B."/>
            <person name="Barry K.W."/>
            <person name="Bonito G."/>
            <person name="Buee M."/>
            <person name="Carver A."/>
            <person name="Chen C."/>
            <person name="Cichocki N."/>
            <person name="Clum A."/>
            <person name="Culley D."/>
            <person name="Crous P.W."/>
            <person name="Fauchery L."/>
            <person name="Girlanda M."/>
            <person name="Hayes R."/>
            <person name="Keri Z."/>
            <person name="LaButti K."/>
            <person name="Lipzen A."/>
            <person name="Lombard V."/>
            <person name="Magnuson J."/>
            <person name="Maillard F."/>
            <person name="Morin E."/>
            <person name="Murat C."/>
            <person name="Nolan M."/>
            <person name="Ohm R."/>
            <person name="Pangilinan J."/>
            <person name="Pereira M."/>
            <person name="Perotto S."/>
            <person name="Peter M."/>
            <person name="Riley R."/>
            <person name="Sitrit Y."/>
            <person name="Stielow B."/>
            <person name="Szollosi G."/>
            <person name="Zifcakova L."/>
            <person name="Stursova M."/>
            <person name="Spatafora J.W."/>
            <person name="Tedersoo L."/>
            <person name="Vaario L.-M."/>
            <person name="Yamada A."/>
            <person name="Yan M."/>
            <person name="Wang P."/>
            <person name="Xu J."/>
            <person name="Bruns T."/>
            <person name="Baldrian P."/>
            <person name="Vilgalys R."/>
            <person name="Henrissat B."/>
            <person name="Grigoriev I.V."/>
            <person name="Hibbett D."/>
            <person name="Nagy L.G."/>
            <person name="Martin F.M."/>
        </authorList>
    </citation>
    <scope>NUCLEOTIDE SEQUENCE</scope>
    <source>
        <strain evidence="2">Prilba</strain>
    </source>
</reference>
<gene>
    <name evidence="2" type="ORF">DFH94DRAFT_490199</name>
</gene>
<feature type="region of interest" description="Disordered" evidence="1">
    <location>
        <begin position="123"/>
        <end position="201"/>
    </location>
</feature>
<feature type="compositionally biased region" description="Low complexity" evidence="1">
    <location>
        <begin position="65"/>
        <end position="87"/>
    </location>
</feature>
<evidence type="ECO:0000256" key="1">
    <source>
        <dbReference type="SAM" id="MobiDB-lite"/>
    </source>
</evidence>
<evidence type="ECO:0000313" key="2">
    <source>
        <dbReference type="EMBL" id="KAF8479620.1"/>
    </source>
</evidence>
<accession>A0A9P5MVF6</accession>